<dbReference type="SUPFAM" id="SSF55120">
    <property type="entry name" value="Pseudouridine synthase"/>
    <property type="match status" value="1"/>
</dbReference>
<dbReference type="InterPro" id="IPR020103">
    <property type="entry name" value="PsdUridine_synth_cat_dom_sf"/>
</dbReference>
<dbReference type="InterPro" id="IPR020094">
    <property type="entry name" value="TruA/RsuA/RluB/E/F_N"/>
</dbReference>
<comment type="caution">
    <text evidence="2">The sequence shown here is derived from an EMBL/GenBank/DDBJ whole genome shotgun (WGS) entry which is preliminary data.</text>
</comment>
<reference evidence="2 3" key="1">
    <citation type="submission" date="2018-08" db="EMBL/GenBank/DDBJ databases">
        <title>Genome Sequence of Clavibacter michiganensis Subspecies type strains, and the Atypical Peach-Colored Strains Isolated from Tomato.</title>
        <authorList>
            <person name="Osdaghi E."/>
            <person name="Portier P."/>
            <person name="Briand M."/>
            <person name="Jacques M.-A."/>
        </authorList>
    </citation>
    <scope>NUCLEOTIDE SEQUENCE [LARGE SCALE GENOMIC DNA]</scope>
    <source>
        <strain evidence="2 3">CFBP 8216</strain>
    </source>
</reference>
<sequence>MSADAEAGEAGTRLRLDIAYDGTGFAGWAKQPGLRTVQGALEDALAQLLARTP</sequence>
<protein>
    <submittedName>
        <fullName evidence="2">tRNA pseudouridine(38-40) synthase TruA</fullName>
    </submittedName>
</protein>
<dbReference type="EMBL" id="QWEE01000099">
    <property type="protein sequence ID" value="RII92211.1"/>
    <property type="molecule type" value="Genomic_DNA"/>
</dbReference>
<keyword evidence="3" id="KW-1185">Reference proteome</keyword>
<feature type="non-terminal residue" evidence="2">
    <location>
        <position position="53"/>
    </location>
</feature>
<dbReference type="Gene3D" id="3.30.70.580">
    <property type="entry name" value="Pseudouridine synthase I, catalytic domain, N-terminal subdomain"/>
    <property type="match status" value="1"/>
</dbReference>
<organism evidence="2 3">
    <name type="scientific">Clavibacter californiensis</name>
    <dbReference type="NCBI Taxonomy" id="1401995"/>
    <lineage>
        <taxon>Bacteria</taxon>
        <taxon>Bacillati</taxon>
        <taxon>Actinomycetota</taxon>
        <taxon>Actinomycetes</taxon>
        <taxon>Micrococcales</taxon>
        <taxon>Microbacteriaceae</taxon>
        <taxon>Clavibacter</taxon>
    </lineage>
</organism>
<gene>
    <name evidence="2" type="ORF">DZF98_07575</name>
</gene>
<evidence type="ECO:0000313" key="3">
    <source>
        <dbReference type="Proteomes" id="UP000265355"/>
    </source>
</evidence>
<accession>A0ABX9N636</accession>
<evidence type="ECO:0000256" key="1">
    <source>
        <dbReference type="ARBA" id="ARBA00023235"/>
    </source>
</evidence>
<name>A0ABX9N636_9MICO</name>
<evidence type="ECO:0000313" key="2">
    <source>
        <dbReference type="EMBL" id="RII92211.1"/>
    </source>
</evidence>
<dbReference type="Proteomes" id="UP000265355">
    <property type="component" value="Unassembled WGS sequence"/>
</dbReference>
<keyword evidence="1" id="KW-0413">Isomerase</keyword>
<proteinExistence type="predicted"/>